<dbReference type="GO" id="GO:0006631">
    <property type="term" value="P:fatty acid metabolic process"/>
    <property type="evidence" value="ECO:0007669"/>
    <property type="project" value="TreeGrafter"/>
</dbReference>
<dbReference type="Gene3D" id="3.30.300.30">
    <property type="match status" value="1"/>
</dbReference>
<dbReference type="InterPro" id="IPR000873">
    <property type="entry name" value="AMP-dep_synth/lig_dom"/>
</dbReference>
<evidence type="ECO:0000259" key="4">
    <source>
        <dbReference type="Pfam" id="PF13193"/>
    </source>
</evidence>
<sequence length="514" mass="56290">MYPGTIAEAAPDRPAVILAETGEILTYQDLDDRSARLARMLYDSGLRPGDVIALLSDNNPQFFEIYWAALRSGLYVTAINRHLAAEEVAYILEDSGSVALFASASLSELATEVTSLVPGVTMRYAFNGSVPGFGSYEDALAAAPAERLTDQPRGGPMLYSSGTTGRPKGIKVDEPQVQVDDPSADVLVPFLQHVLGLGAEDTYLSPAPLYHTAPLRWAGAIHALGGTVVVMRKFDAEALLEHIERYRATAVQVVPTMFVRMLKLPEENRNRYDVSSLRVAVHAAAPCPTEVKQAMMDWWGDIVYEYYGSTEGHGLTLITPQEWRQKPGSVGKAMLGSLHVCDESGAELPPGHTGLVYFERDELPFRYHNDPEKTRDAQHPEHPNWTTVGDVGYVDEDGYLFLTDRKSFVIISGGVNIYPQEVENALTPHTKVLDAAVIGVPDAEMGEQVKAVVQPAEGVTPGPELASELIDYLRDRIAHYKVPSSVDFVDELPRTPTGKLVKRELRERYVGAAS</sequence>
<dbReference type="InterPro" id="IPR020845">
    <property type="entry name" value="AMP-binding_CS"/>
</dbReference>
<evidence type="ECO:0000313" key="6">
    <source>
        <dbReference type="Proteomes" id="UP000582974"/>
    </source>
</evidence>
<dbReference type="FunFam" id="3.30.300.30:FF:000008">
    <property type="entry name" value="2,3-dihydroxybenzoate-AMP ligase"/>
    <property type="match status" value="1"/>
</dbReference>
<dbReference type="RefSeq" id="WP_180893651.1">
    <property type="nucleotide sequence ID" value="NZ_JACCKD010000005.1"/>
</dbReference>
<accession>A0A838AC61</accession>
<evidence type="ECO:0000313" key="5">
    <source>
        <dbReference type="EMBL" id="MBA0126817.1"/>
    </source>
</evidence>
<dbReference type="Proteomes" id="UP000582974">
    <property type="component" value="Unassembled WGS sequence"/>
</dbReference>
<reference evidence="5 6" key="1">
    <citation type="submission" date="2020-07" db="EMBL/GenBank/DDBJ databases">
        <title>Genome of Haloechinothrix sp.</title>
        <authorList>
            <person name="Tang S.-K."/>
            <person name="Yang L."/>
            <person name="Zhu W.-Y."/>
        </authorList>
    </citation>
    <scope>NUCLEOTIDE SEQUENCE [LARGE SCALE GENOMIC DNA]</scope>
    <source>
        <strain evidence="5 6">YIM 98757</strain>
    </source>
</reference>
<gene>
    <name evidence="5" type="ORF">H0B56_14800</name>
</gene>
<evidence type="ECO:0000259" key="3">
    <source>
        <dbReference type="Pfam" id="PF00501"/>
    </source>
</evidence>
<name>A0A838AC61_9PSEU</name>
<protein>
    <submittedName>
        <fullName evidence="5">Acyl-CoA synthetase</fullName>
    </submittedName>
</protein>
<proteinExistence type="inferred from homology"/>
<evidence type="ECO:0000256" key="2">
    <source>
        <dbReference type="ARBA" id="ARBA00022598"/>
    </source>
</evidence>
<feature type="domain" description="AMP-dependent synthetase/ligase" evidence="3">
    <location>
        <begin position="7"/>
        <end position="359"/>
    </location>
</feature>
<dbReference type="Pfam" id="PF00501">
    <property type="entry name" value="AMP-binding"/>
    <property type="match status" value="1"/>
</dbReference>
<evidence type="ECO:0000256" key="1">
    <source>
        <dbReference type="ARBA" id="ARBA00006432"/>
    </source>
</evidence>
<dbReference type="InterPro" id="IPR045851">
    <property type="entry name" value="AMP-bd_C_sf"/>
</dbReference>
<comment type="caution">
    <text evidence="5">The sequence shown here is derived from an EMBL/GenBank/DDBJ whole genome shotgun (WGS) entry which is preliminary data.</text>
</comment>
<dbReference type="SUPFAM" id="SSF56801">
    <property type="entry name" value="Acetyl-CoA synthetase-like"/>
    <property type="match status" value="1"/>
</dbReference>
<dbReference type="Gene3D" id="3.40.50.12780">
    <property type="entry name" value="N-terminal domain of ligase-like"/>
    <property type="match status" value="1"/>
</dbReference>
<dbReference type="AlphaFoldDB" id="A0A838AC61"/>
<dbReference type="InterPro" id="IPR025110">
    <property type="entry name" value="AMP-bd_C"/>
</dbReference>
<dbReference type="Pfam" id="PF13193">
    <property type="entry name" value="AMP-binding_C"/>
    <property type="match status" value="1"/>
</dbReference>
<comment type="similarity">
    <text evidence="1">Belongs to the ATP-dependent AMP-binding enzyme family.</text>
</comment>
<dbReference type="InterPro" id="IPR042099">
    <property type="entry name" value="ANL_N_sf"/>
</dbReference>
<dbReference type="GO" id="GO:0031956">
    <property type="term" value="F:medium-chain fatty acid-CoA ligase activity"/>
    <property type="evidence" value="ECO:0007669"/>
    <property type="project" value="TreeGrafter"/>
</dbReference>
<feature type="domain" description="AMP-binding enzyme C-terminal" evidence="4">
    <location>
        <begin position="421"/>
        <end position="499"/>
    </location>
</feature>
<keyword evidence="2" id="KW-0436">Ligase</keyword>
<keyword evidence="6" id="KW-1185">Reference proteome</keyword>
<dbReference type="PANTHER" id="PTHR43201:SF5">
    <property type="entry name" value="MEDIUM-CHAIN ACYL-COA LIGASE ACSF2, MITOCHONDRIAL"/>
    <property type="match status" value="1"/>
</dbReference>
<dbReference type="PANTHER" id="PTHR43201">
    <property type="entry name" value="ACYL-COA SYNTHETASE"/>
    <property type="match status" value="1"/>
</dbReference>
<dbReference type="EMBL" id="JACCKD010000005">
    <property type="protein sequence ID" value="MBA0126817.1"/>
    <property type="molecule type" value="Genomic_DNA"/>
</dbReference>
<organism evidence="5 6">
    <name type="scientific">Haloechinothrix aidingensis</name>
    <dbReference type="NCBI Taxonomy" id="2752311"/>
    <lineage>
        <taxon>Bacteria</taxon>
        <taxon>Bacillati</taxon>
        <taxon>Actinomycetota</taxon>
        <taxon>Actinomycetes</taxon>
        <taxon>Pseudonocardiales</taxon>
        <taxon>Pseudonocardiaceae</taxon>
        <taxon>Haloechinothrix</taxon>
    </lineage>
</organism>
<dbReference type="PROSITE" id="PS00455">
    <property type="entry name" value="AMP_BINDING"/>
    <property type="match status" value="1"/>
</dbReference>